<protein>
    <submittedName>
        <fullName evidence="2">Uncharacterized protein</fullName>
    </submittedName>
</protein>
<feature type="transmembrane region" description="Helical" evidence="1">
    <location>
        <begin position="98"/>
        <end position="128"/>
    </location>
</feature>
<dbReference type="EMBL" id="FNDI01000004">
    <property type="protein sequence ID" value="SDH33532.1"/>
    <property type="molecule type" value="Genomic_DNA"/>
</dbReference>
<evidence type="ECO:0000256" key="1">
    <source>
        <dbReference type="SAM" id="Phobius"/>
    </source>
</evidence>
<keyword evidence="3" id="KW-1185">Reference proteome</keyword>
<dbReference type="AlphaFoldDB" id="A0A7Z7B2X5"/>
<proteinExistence type="predicted"/>
<keyword evidence="1" id="KW-0812">Transmembrane</keyword>
<feature type="transmembrane region" description="Helical" evidence="1">
    <location>
        <begin position="176"/>
        <end position="194"/>
    </location>
</feature>
<reference evidence="2" key="1">
    <citation type="submission" date="2016-10" db="EMBL/GenBank/DDBJ databases">
        <authorList>
            <person name="Varghese N."/>
            <person name="Submissions S."/>
        </authorList>
    </citation>
    <scope>NUCLEOTIDE SEQUENCE [LARGE SCALE GENOMIC DNA]</scope>
    <source>
        <strain evidence="2">YR281</strain>
    </source>
</reference>
<feature type="transmembrane region" description="Helical" evidence="1">
    <location>
        <begin position="64"/>
        <end position="86"/>
    </location>
</feature>
<feature type="transmembrane region" description="Helical" evidence="1">
    <location>
        <begin position="201"/>
        <end position="219"/>
    </location>
</feature>
<keyword evidence="1" id="KW-0472">Membrane</keyword>
<gene>
    <name evidence="2" type="ORF">SAMN04487926_10411</name>
</gene>
<evidence type="ECO:0000313" key="2">
    <source>
        <dbReference type="EMBL" id="SDH33532.1"/>
    </source>
</evidence>
<keyword evidence="1" id="KW-1133">Transmembrane helix</keyword>
<organism evidence="2 3">
    <name type="scientific">Paraburkholderia steynii</name>
    <dbReference type="NCBI Taxonomy" id="1245441"/>
    <lineage>
        <taxon>Bacteria</taxon>
        <taxon>Pseudomonadati</taxon>
        <taxon>Pseudomonadota</taxon>
        <taxon>Betaproteobacteria</taxon>
        <taxon>Burkholderiales</taxon>
        <taxon>Burkholderiaceae</taxon>
        <taxon>Paraburkholderia</taxon>
    </lineage>
</organism>
<evidence type="ECO:0000313" key="3">
    <source>
        <dbReference type="Proteomes" id="UP000198900"/>
    </source>
</evidence>
<sequence length="239" mass="25693">MLNVNPKDWRLLWNGPSTHLRAPRAAAVAGIVFSVLLISSLLLLRRSVPDSPSDAGRWLLRSSGTVAVAVNLVPFAGIAFLWFIGVLRDRLGDREDRFFTTVFLGSGLLFLAMLFAAAAFVGGIVSAYSIGFDRLPGSATFTVAREFAYEATNVYAVRMAAVFTTATSTLALRTGFVSRWIAFIGYAAALALLFAGRNIDWIVLVFPIWILLLSLHILVDNFGGSSKVGASDSDGNGDA</sequence>
<accession>A0A7Z7B2X5</accession>
<name>A0A7Z7B2X5_9BURK</name>
<feature type="transmembrane region" description="Helical" evidence="1">
    <location>
        <begin position="25"/>
        <end position="44"/>
    </location>
</feature>
<dbReference type="Proteomes" id="UP000198900">
    <property type="component" value="Unassembled WGS sequence"/>
</dbReference>
<dbReference type="RefSeq" id="WP_091777010.1">
    <property type="nucleotide sequence ID" value="NZ_FNDI01000004.1"/>
</dbReference>
<comment type="caution">
    <text evidence="2">The sequence shown here is derived from an EMBL/GenBank/DDBJ whole genome shotgun (WGS) entry which is preliminary data.</text>
</comment>